<dbReference type="Proteomes" id="UP000553193">
    <property type="component" value="Unassembled WGS sequence"/>
</dbReference>
<protein>
    <submittedName>
        <fullName evidence="2">Uncharacterized LabA/DUF88 family protein</fullName>
    </submittedName>
</protein>
<comment type="caution">
    <text evidence="2">The sequence shown here is derived from an EMBL/GenBank/DDBJ whole genome shotgun (WGS) entry which is preliminary data.</text>
</comment>
<dbReference type="RefSeq" id="WP_184385701.1">
    <property type="nucleotide sequence ID" value="NZ_JACIDJ010000006.1"/>
</dbReference>
<name>A0A840AFK9_9PROT</name>
<dbReference type="EMBL" id="JACIDJ010000006">
    <property type="protein sequence ID" value="MBB3899692.1"/>
    <property type="molecule type" value="Genomic_DNA"/>
</dbReference>
<reference evidence="2 3" key="1">
    <citation type="submission" date="2020-08" db="EMBL/GenBank/DDBJ databases">
        <title>Genomic Encyclopedia of Type Strains, Phase IV (KMG-IV): sequencing the most valuable type-strain genomes for metagenomic binning, comparative biology and taxonomic classification.</title>
        <authorList>
            <person name="Goeker M."/>
        </authorList>
    </citation>
    <scope>NUCLEOTIDE SEQUENCE [LARGE SCALE GENOMIC DNA]</scope>
    <source>
        <strain evidence="2 3">DSM 19979</strain>
    </source>
</reference>
<organism evidence="2 3">
    <name type="scientific">Roseococcus suduntuyensis</name>
    <dbReference type="NCBI Taxonomy" id="455361"/>
    <lineage>
        <taxon>Bacteria</taxon>
        <taxon>Pseudomonadati</taxon>
        <taxon>Pseudomonadota</taxon>
        <taxon>Alphaproteobacteria</taxon>
        <taxon>Acetobacterales</taxon>
        <taxon>Roseomonadaceae</taxon>
        <taxon>Roseococcus</taxon>
    </lineage>
</organism>
<evidence type="ECO:0000259" key="1">
    <source>
        <dbReference type="Pfam" id="PF01936"/>
    </source>
</evidence>
<sequence length="281" mass="30842">MSENNARRSAIYVDFDNVLSGLREGAGVEVARHFAEAPEEWLAWLSQGVPRRFLLRRCYMNPAGYLEEADGMRRYFSSFRFAFQAAGFEVVDCPRLTRMKNGADLRIALDVMDALASPLARIDEFTLLSSDSDFVPLLLRLRAADRTTRLVAHPELGRVVRAAADEVLGLDALAEALGWQREANRDQLFGPDLNQAILGVIRETMEGAAEPLHLPDLGQIVRDRTGETLRGSDYAGFGSVDAMLEAAGGYVRQDGTGGGYVLRPEWLAAPEPAAEPASISE</sequence>
<dbReference type="AlphaFoldDB" id="A0A840AFK9"/>
<dbReference type="InterPro" id="IPR021139">
    <property type="entry name" value="NYN"/>
</dbReference>
<dbReference type="Gene3D" id="3.40.50.1010">
    <property type="entry name" value="5'-nuclease"/>
    <property type="match status" value="1"/>
</dbReference>
<proteinExistence type="predicted"/>
<gene>
    <name evidence="2" type="ORF">GGQ83_003152</name>
</gene>
<keyword evidence="3" id="KW-1185">Reference proteome</keyword>
<feature type="domain" description="NYN" evidence="1">
    <location>
        <begin position="8"/>
        <end position="168"/>
    </location>
</feature>
<dbReference type="GO" id="GO:0004540">
    <property type="term" value="F:RNA nuclease activity"/>
    <property type="evidence" value="ECO:0007669"/>
    <property type="project" value="InterPro"/>
</dbReference>
<accession>A0A840AFK9</accession>
<evidence type="ECO:0000313" key="3">
    <source>
        <dbReference type="Proteomes" id="UP000553193"/>
    </source>
</evidence>
<evidence type="ECO:0000313" key="2">
    <source>
        <dbReference type="EMBL" id="MBB3899692.1"/>
    </source>
</evidence>
<dbReference type="Pfam" id="PF01936">
    <property type="entry name" value="NYN"/>
    <property type="match status" value="1"/>
</dbReference>